<sequence>MDSFIQTRPSSPSHRNVLEGIRINFRIFQNILPWQKCQMSSRSMKILQKCGAETERKINDSSLVYLETYLNITFLLKQRLSACDVGRKDMQEMEGVRMWTVGEVVFSQYVIVRYICDRAIPVVFGSLDELLIGVRWSGNIEGVWPQKHPPADGAPTKLGSQEFLTTDLFQGNAPHTSPNEKDLENFLA</sequence>
<dbReference type="HOGENOM" id="CLU_1441414_0_0_1"/>
<dbReference type="RefSeq" id="XP_003041011.1">
    <property type="nucleotide sequence ID" value="XM_003040965.1"/>
</dbReference>
<protein>
    <submittedName>
        <fullName evidence="1">Uncharacterized protein</fullName>
    </submittedName>
</protein>
<dbReference type="KEGG" id="nhe:NECHADRAFT_78292"/>
<dbReference type="AlphaFoldDB" id="C7ZL17"/>
<organism evidence="1 2">
    <name type="scientific">Fusarium vanettenii (strain ATCC MYA-4622 / CBS 123669 / FGSC 9596 / NRRL 45880 / 77-13-4)</name>
    <name type="common">Fusarium solani subsp. pisi</name>
    <dbReference type="NCBI Taxonomy" id="660122"/>
    <lineage>
        <taxon>Eukaryota</taxon>
        <taxon>Fungi</taxon>
        <taxon>Dikarya</taxon>
        <taxon>Ascomycota</taxon>
        <taxon>Pezizomycotina</taxon>
        <taxon>Sordariomycetes</taxon>
        <taxon>Hypocreomycetidae</taxon>
        <taxon>Hypocreales</taxon>
        <taxon>Nectriaceae</taxon>
        <taxon>Fusarium</taxon>
        <taxon>Fusarium solani species complex</taxon>
        <taxon>Fusarium vanettenii</taxon>
    </lineage>
</organism>
<accession>C7ZL17</accession>
<evidence type="ECO:0000313" key="2">
    <source>
        <dbReference type="Proteomes" id="UP000005206"/>
    </source>
</evidence>
<keyword evidence="2" id="KW-1185">Reference proteome</keyword>
<dbReference type="EMBL" id="GG698942">
    <property type="protein sequence ID" value="EEU35298.1"/>
    <property type="molecule type" value="Genomic_DNA"/>
</dbReference>
<gene>
    <name evidence="1" type="ORF">NECHADRAFT_78292</name>
</gene>
<proteinExistence type="predicted"/>
<dbReference type="Proteomes" id="UP000005206">
    <property type="component" value="Chromosome 3"/>
</dbReference>
<reference evidence="1 2" key="1">
    <citation type="journal article" date="2009" name="PLoS Genet.">
        <title>The genome of Nectria haematococca: contribution of supernumerary chromosomes to gene expansion.</title>
        <authorList>
            <person name="Coleman J.J."/>
            <person name="Rounsley S.D."/>
            <person name="Rodriguez-Carres M."/>
            <person name="Kuo A."/>
            <person name="Wasmann C.C."/>
            <person name="Grimwood J."/>
            <person name="Schmutz J."/>
            <person name="Taga M."/>
            <person name="White G.J."/>
            <person name="Zhou S."/>
            <person name="Schwartz D.C."/>
            <person name="Freitag M."/>
            <person name="Ma L.J."/>
            <person name="Danchin E.G."/>
            <person name="Henrissat B."/>
            <person name="Coutinho P.M."/>
            <person name="Nelson D.R."/>
            <person name="Straney D."/>
            <person name="Napoli C.A."/>
            <person name="Barker B.M."/>
            <person name="Gribskov M."/>
            <person name="Rep M."/>
            <person name="Kroken S."/>
            <person name="Molnar I."/>
            <person name="Rensing C."/>
            <person name="Kennell J.C."/>
            <person name="Zamora J."/>
            <person name="Farman M.L."/>
            <person name="Selker E.U."/>
            <person name="Salamov A."/>
            <person name="Shapiro H."/>
            <person name="Pangilinan J."/>
            <person name="Lindquist E."/>
            <person name="Lamers C."/>
            <person name="Grigoriev I.V."/>
            <person name="Geiser D.M."/>
            <person name="Covert S.F."/>
            <person name="Temporini E."/>
            <person name="Vanetten H.D."/>
        </authorList>
    </citation>
    <scope>NUCLEOTIDE SEQUENCE [LARGE SCALE GENOMIC DNA]</scope>
    <source>
        <strain evidence="2">ATCC MYA-4622 / CBS 123669 / FGSC 9596 / NRRL 45880 / 77-13-4</strain>
    </source>
</reference>
<dbReference type="InParanoid" id="C7ZL17"/>
<dbReference type="VEuPathDB" id="FungiDB:NECHADRAFT_78292"/>
<name>C7ZL17_FUSV7</name>
<evidence type="ECO:0000313" key="1">
    <source>
        <dbReference type="EMBL" id="EEU35298.1"/>
    </source>
</evidence>
<dbReference type="GeneID" id="9675520"/>